<sequence>MTNVGYQNQKNPFLFIKLNILDQQKLLVGQHLFSNLLTRLLKKQDVIGRQPQDIKVLDIGGWHSII</sequence>
<dbReference type="Proteomes" id="UP000269076">
    <property type="component" value="Chromosome"/>
</dbReference>
<organism evidence="1 2">
    <name type="scientific">Chryseobacterium indoltheticum</name>
    <dbReference type="NCBI Taxonomy" id="254"/>
    <lineage>
        <taxon>Bacteria</taxon>
        <taxon>Pseudomonadati</taxon>
        <taxon>Bacteroidota</taxon>
        <taxon>Flavobacteriia</taxon>
        <taxon>Flavobacteriales</taxon>
        <taxon>Weeksellaceae</taxon>
        <taxon>Chryseobacterium group</taxon>
        <taxon>Chryseobacterium</taxon>
    </lineage>
</organism>
<reference evidence="1 2" key="1">
    <citation type="submission" date="2018-11" db="EMBL/GenBank/DDBJ databases">
        <title>Proposal to divide the Flavobacteriaceae and reorganize its genera based on Amino Acid Identity values calculated from whole genome sequences.</title>
        <authorList>
            <person name="Nicholson A.C."/>
            <person name="Gulvik C.A."/>
            <person name="Whitney A.M."/>
            <person name="Humrighouse B.W."/>
            <person name="Bell M."/>
            <person name="Holmes B."/>
            <person name="Steigerwalt A."/>
            <person name="Villarma A."/>
            <person name="Sheth M."/>
            <person name="Batra D."/>
            <person name="Pryor J."/>
            <person name="Bernardet J.-F."/>
            <person name="Hugo C."/>
            <person name="Kampfer P."/>
            <person name="Newman J."/>
            <person name="Mcquiston J.R."/>
        </authorList>
    </citation>
    <scope>NUCLEOTIDE SEQUENCE [LARGE SCALE GENOMIC DNA]</scope>
    <source>
        <strain evidence="1 2">G0211</strain>
    </source>
</reference>
<name>A0A3G6N5A6_9FLAO</name>
<proteinExistence type="predicted"/>
<dbReference type="AlphaFoldDB" id="A0A3G6N5A6"/>
<evidence type="ECO:0000313" key="2">
    <source>
        <dbReference type="Proteomes" id="UP000269076"/>
    </source>
</evidence>
<protein>
    <submittedName>
        <fullName evidence="1">Uncharacterized protein</fullName>
    </submittedName>
</protein>
<dbReference type="EMBL" id="CP033928">
    <property type="protein sequence ID" value="AZA60199.1"/>
    <property type="molecule type" value="Genomic_DNA"/>
</dbReference>
<evidence type="ECO:0000313" key="1">
    <source>
        <dbReference type="EMBL" id="AZA60199.1"/>
    </source>
</evidence>
<gene>
    <name evidence="1" type="ORF">EG340_03720</name>
</gene>
<accession>A0A3G6N5A6</accession>